<protein>
    <submittedName>
        <fullName evidence="6">2-dehydro-3-deoxy-6-phosphogalactonate aldolase</fullName>
    </submittedName>
</protein>
<keyword evidence="7" id="KW-1185">Reference proteome</keyword>
<comment type="caution">
    <text evidence="6">The sequence shown here is derived from an EMBL/GenBank/DDBJ whole genome shotgun (WGS) entry which is preliminary data.</text>
</comment>
<evidence type="ECO:0000256" key="2">
    <source>
        <dbReference type="ARBA" id="ARBA00006906"/>
    </source>
</evidence>
<evidence type="ECO:0000256" key="4">
    <source>
        <dbReference type="ARBA" id="ARBA00023239"/>
    </source>
</evidence>
<accession>A0A023DHJ4</accession>
<evidence type="ECO:0000256" key="3">
    <source>
        <dbReference type="ARBA" id="ARBA00011233"/>
    </source>
</evidence>
<evidence type="ECO:0000313" key="7">
    <source>
        <dbReference type="Proteomes" id="UP000023561"/>
    </source>
</evidence>
<dbReference type="NCBIfam" id="TIGR01182">
    <property type="entry name" value="eda"/>
    <property type="match status" value="1"/>
</dbReference>
<comment type="similarity">
    <text evidence="2">Belongs to the KHG/KDPG aldolase family.</text>
</comment>
<dbReference type="InterPro" id="IPR013785">
    <property type="entry name" value="Aldolase_TIM"/>
</dbReference>
<reference evidence="6 7" key="1">
    <citation type="submission" date="2014-04" db="EMBL/GenBank/DDBJ databases">
        <title>Whole genome shotgun sequence of Geobacillus caldoxylosilyticus NBRC 107762.</title>
        <authorList>
            <person name="Hosoyama A."/>
            <person name="Hosoyama Y."/>
            <person name="Katano-Makiyama Y."/>
            <person name="Tsuchikane K."/>
            <person name="Ohji S."/>
            <person name="Ichikawa N."/>
            <person name="Yamazoe A."/>
            <person name="Fujita N."/>
        </authorList>
    </citation>
    <scope>NUCLEOTIDE SEQUENCE [LARGE SCALE GENOMIC DNA]</scope>
    <source>
        <strain evidence="6 7">NBRC 107762</strain>
    </source>
</reference>
<dbReference type="Proteomes" id="UP000023561">
    <property type="component" value="Unassembled WGS sequence"/>
</dbReference>
<name>A0A023DHJ4_9BACL</name>
<dbReference type="GO" id="GO:0016829">
    <property type="term" value="F:lyase activity"/>
    <property type="evidence" value="ECO:0007669"/>
    <property type="project" value="UniProtKB-KW"/>
</dbReference>
<evidence type="ECO:0000256" key="5">
    <source>
        <dbReference type="ARBA" id="ARBA00023277"/>
    </source>
</evidence>
<dbReference type="CDD" id="cd00452">
    <property type="entry name" value="KDPG_aldolase"/>
    <property type="match status" value="1"/>
</dbReference>
<evidence type="ECO:0000256" key="1">
    <source>
        <dbReference type="ARBA" id="ARBA00004761"/>
    </source>
</evidence>
<sequence>MDKITNLNRLKKSKLVAVIRKPKPSQIFQIAEALIEGGVEVLEVTVDTPGSFEMITHLKEKFGTKAIVGAGTVLDAQTAKRAIEAGSDFIFSPILDEETIYLTNRYGKISIPGAMTPTEIVRAYQAGADLLKVFPASSLGPKYFKELSGPLGYIPMMPTGGVSLDNVAEFIQSGAAAVGVGSALLNKQVIEEGRFDILKETAQKFIEKIRNAMVMEEKVQNEDY</sequence>
<dbReference type="PANTHER" id="PTHR30246">
    <property type="entry name" value="2-KETO-3-DEOXY-6-PHOSPHOGLUCONATE ALDOLASE"/>
    <property type="match status" value="1"/>
</dbReference>
<proteinExistence type="inferred from homology"/>
<dbReference type="Gene3D" id="3.20.20.70">
    <property type="entry name" value="Aldolase class I"/>
    <property type="match status" value="1"/>
</dbReference>
<dbReference type="RefSeq" id="WP_042410630.1">
    <property type="nucleotide sequence ID" value="NZ_BAWO01000049.1"/>
</dbReference>
<dbReference type="GeneID" id="301194577"/>
<dbReference type="EMBL" id="BAWO01000049">
    <property type="protein sequence ID" value="GAJ40708.1"/>
    <property type="molecule type" value="Genomic_DNA"/>
</dbReference>
<keyword evidence="4" id="KW-0456">Lyase</keyword>
<comment type="pathway">
    <text evidence="1">Carbohydrate acid metabolism.</text>
</comment>
<dbReference type="SUPFAM" id="SSF51569">
    <property type="entry name" value="Aldolase"/>
    <property type="match status" value="1"/>
</dbReference>
<evidence type="ECO:0000313" key="6">
    <source>
        <dbReference type="EMBL" id="GAJ40708.1"/>
    </source>
</evidence>
<organism evidence="6 7">
    <name type="scientific">Parageobacillus caldoxylosilyticus NBRC 107762</name>
    <dbReference type="NCBI Taxonomy" id="1220594"/>
    <lineage>
        <taxon>Bacteria</taxon>
        <taxon>Bacillati</taxon>
        <taxon>Bacillota</taxon>
        <taxon>Bacilli</taxon>
        <taxon>Bacillales</taxon>
        <taxon>Anoxybacillaceae</taxon>
        <taxon>Saccharococcus</taxon>
    </lineage>
</organism>
<dbReference type="PANTHER" id="PTHR30246:SF1">
    <property type="entry name" value="2-DEHYDRO-3-DEOXY-6-PHOSPHOGALACTONATE ALDOLASE-RELATED"/>
    <property type="match status" value="1"/>
</dbReference>
<keyword evidence="5" id="KW-0119">Carbohydrate metabolism</keyword>
<dbReference type="AlphaFoldDB" id="A0A023DHJ4"/>
<gene>
    <name evidence="6" type="primary">dgoA</name>
    <name evidence="6" type="ORF">GCA01S_049_00240</name>
</gene>
<dbReference type="OrthoDB" id="9802667at2"/>
<dbReference type="Pfam" id="PF01081">
    <property type="entry name" value="Aldolase"/>
    <property type="match status" value="1"/>
</dbReference>
<comment type="subunit">
    <text evidence="3">Homotrimer.</text>
</comment>
<dbReference type="InterPro" id="IPR000887">
    <property type="entry name" value="Aldlse_KDPG_KHG"/>
</dbReference>